<sequence length="233" mass="25459">MTVSRLPTVSTAVEVAEFLRQVARTSVIAAPRGRLLFALDATASRQPTWDRACQLQSEMFASAAALGGLALQLVWYRGYGEFQAEPWLTDSAELRQRMTGVQCRGGLTQIGRVLEHAVRETQRHRLNALVLVGDCLEEAVDPLCHQAGQLGLLGVPVFVFQEGSNSTAETGFREIARLTHGAYCAFDFGSARQLHDLLSAVAIYATGGSQALEAFGRRQCGLVRQLARQIREN</sequence>
<proteinExistence type="predicted"/>
<dbReference type="SUPFAM" id="SSF53300">
    <property type="entry name" value="vWA-like"/>
    <property type="match status" value="1"/>
</dbReference>
<comment type="caution">
    <text evidence="1">The sequence shown here is derived from an EMBL/GenBank/DDBJ whole genome shotgun (WGS) entry which is preliminary data.</text>
</comment>
<protein>
    <recommendedName>
        <fullName evidence="3">VWA domain-containing protein</fullName>
    </recommendedName>
</protein>
<dbReference type="AlphaFoldDB" id="A0A7U7G7L7"/>
<reference evidence="1 2" key="1">
    <citation type="journal article" date="2014" name="ISME J.">
        <title>Candidatus Competibacter-lineage genomes retrieved from metagenomes reveal functional metabolic diversity.</title>
        <authorList>
            <person name="McIlroy S.J."/>
            <person name="Albertsen M."/>
            <person name="Andresen E.K."/>
            <person name="Saunders A.M."/>
            <person name="Kristiansen R."/>
            <person name="Stokholm-Bjerregaard M."/>
            <person name="Nielsen K.L."/>
            <person name="Nielsen P.H."/>
        </authorList>
    </citation>
    <scope>NUCLEOTIDE SEQUENCE [LARGE SCALE GENOMIC DNA]</scope>
    <source>
        <strain evidence="1 2">Run_B_J11</strain>
    </source>
</reference>
<keyword evidence="2" id="KW-1185">Reference proteome</keyword>
<dbReference type="Gene3D" id="3.40.50.410">
    <property type="entry name" value="von Willebrand factor, type A domain"/>
    <property type="match status" value="1"/>
</dbReference>
<evidence type="ECO:0008006" key="3">
    <source>
        <dbReference type="Google" id="ProtNLM"/>
    </source>
</evidence>
<evidence type="ECO:0000313" key="2">
    <source>
        <dbReference type="Proteomes" id="UP000019184"/>
    </source>
</evidence>
<accession>A0A7U7G7L7</accession>
<evidence type="ECO:0000313" key="1">
    <source>
        <dbReference type="EMBL" id="CDH43264.1"/>
    </source>
</evidence>
<dbReference type="Proteomes" id="UP000019184">
    <property type="component" value="Unassembled WGS sequence"/>
</dbReference>
<organism evidence="1 2">
    <name type="scientific">Candidatus Contendobacter odensis Run_B_J11</name>
    <dbReference type="NCBI Taxonomy" id="1400861"/>
    <lineage>
        <taxon>Bacteria</taxon>
        <taxon>Pseudomonadati</taxon>
        <taxon>Pseudomonadota</taxon>
        <taxon>Gammaproteobacteria</taxon>
        <taxon>Candidatus Competibacteraceae</taxon>
        <taxon>Candidatus Contendibacter</taxon>
    </lineage>
</organism>
<dbReference type="EMBL" id="CBTK010000016">
    <property type="protein sequence ID" value="CDH43264.1"/>
    <property type="molecule type" value="Genomic_DNA"/>
</dbReference>
<dbReference type="RefSeq" id="WP_034430305.1">
    <property type="nucleotide sequence ID" value="NZ_CBTK010000016.1"/>
</dbReference>
<dbReference type="InterPro" id="IPR036465">
    <property type="entry name" value="vWFA_dom_sf"/>
</dbReference>
<name>A0A7U7G7L7_9GAMM</name>
<dbReference type="OrthoDB" id="5430236at2"/>
<gene>
    <name evidence="1" type="ORF">BN874_1120004</name>
</gene>